<dbReference type="PANTHER" id="PTHR30352:SF5">
    <property type="entry name" value="PYRUVATE FORMATE-LYASE 1-ACTIVATING ENZYME"/>
    <property type="match status" value="1"/>
</dbReference>
<evidence type="ECO:0000313" key="8">
    <source>
        <dbReference type="EMBL" id="QQO08366.1"/>
    </source>
</evidence>
<name>A0A7T7XL87_9SPIR</name>
<keyword evidence="9" id="KW-1185">Reference proteome</keyword>
<reference evidence="8" key="1">
    <citation type="submission" date="2021-01" db="EMBL/GenBank/DDBJ databases">
        <title>Description of Breznakiella homolactica.</title>
        <authorList>
            <person name="Song Y."/>
            <person name="Brune A."/>
        </authorList>
    </citation>
    <scope>NUCLEOTIDE SEQUENCE</scope>
    <source>
        <strain evidence="8">RmG30</strain>
    </source>
</reference>
<dbReference type="PIRSF" id="PIRSF004869">
    <property type="entry name" value="PflX_prd"/>
    <property type="match status" value="1"/>
</dbReference>
<dbReference type="InterPro" id="IPR034457">
    <property type="entry name" value="Organic_radical-activating"/>
</dbReference>
<dbReference type="EMBL" id="CP067089">
    <property type="protein sequence ID" value="QQO08366.1"/>
    <property type="molecule type" value="Genomic_DNA"/>
</dbReference>
<dbReference type="SMART" id="SM00729">
    <property type="entry name" value="Elp3"/>
    <property type="match status" value="1"/>
</dbReference>
<dbReference type="InterPro" id="IPR013785">
    <property type="entry name" value="Aldolase_TIM"/>
</dbReference>
<dbReference type="InterPro" id="IPR007197">
    <property type="entry name" value="rSAM"/>
</dbReference>
<feature type="binding site" evidence="6">
    <location>
        <position position="91"/>
    </location>
    <ligand>
        <name>[4Fe-4S] cluster</name>
        <dbReference type="ChEBI" id="CHEBI:49883"/>
        <note>4Fe-4S-S-AdoMet</note>
    </ligand>
</feature>
<evidence type="ECO:0000313" key="9">
    <source>
        <dbReference type="Proteomes" id="UP000595917"/>
    </source>
</evidence>
<dbReference type="PROSITE" id="PS51918">
    <property type="entry name" value="RADICAL_SAM"/>
    <property type="match status" value="1"/>
</dbReference>
<dbReference type="KEGG" id="bhc:JFL75_15715"/>
<dbReference type="InterPro" id="IPR027596">
    <property type="entry name" value="AmmeMemoSam_rS"/>
</dbReference>
<feature type="domain" description="Radical SAM core" evidence="7">
    <location>
        <begin position="72"/>
        <end position="292"/>
    </location>
</feature>
<keyword evidence="1" id="KW-0004">4Fe-4S</keyword>
<dbReference type="CDD" id="cd01335">
    <property type="entry name" value="Radical_SAM"/>
    <property type="match status" value="1"/>
</dbReference>
<dbReference type="Pfam" id="PF04055">
    <property type="entry name" value="Radical_SAM"/>
    <property type="match status" value="1"/>
</dbReference>
<dbReference type="RefSeq" id="WP_215625672.1">
    <property type="nucleotide sequence ID" value="NZ_CP067089.2"/>
</dbReference>
<evidence type="ECO:0000256" key="1">
    <source>
        <dbReference type="ARBA" id="ARBA00022485"/>
    </source>
</evidence>
<evidence type="ECO:0000256" key="5">
    <source>
        <dbReference type="ARBA" id="ARBA00023014"/>
    </source>
</evidence>
<keyword evidence="5 6" id="KW-0411">Iron-sulfur</keyword>
<evidence type="ECO:0000256" key="6">
    <source>
        <dbReference type="PIRSR" id="PIRSR004869-50"/>
    </source>
</evidence>
<dbReference type="SFLD" id="SFLDG01101">
    <property type="entry name" value="Uncharacterised_Radical_SAM_Su"/>
    <property type="match status" value="1"/>
</dbReference>
<evidence type="ECO:0000256" key="2">
    <source>
        <dbReference type="ARBA" id="ARBA00022691"/>
    </source>
</evidence>
<feature type="binding site" evidence="6">
    <location>
        <position position="87"/>
    </location>
    <ligand>
        <name>[4Fe-4S] cluster</name>
        <dbReference type="ChEBI" id="CHEBI:49883"/>
        <note>4Fe-4S-S-AdoMet</note>
    </ligand>
</feature>
<feature type="binding site" evidence="6">
    <location>
        <position position="94"/>
    </location>
    <ligand>
        <name>[4Fe-4S] cluster</name>
        <dbReference type="ChEBI" id="CHEBI:49883"/>
        <note>4Fe-4S-S-AdoMet</note>
    </ligand>
</feature>
<dbReference type="InterPro" id="IPR006638">
    <property type="entry name" value="Elp3/MiaA/NifB-like_rSAM"/>
</dbReference>
<sequence length="341" mass="36757">MNDSVRYFDSQDPRTGGNSLICGLCPNRCSIPLGGAGRCRVRKNNGGRGELPFQGYITAMAEDPIEKKPLYHFRPGSSVLSVGFAGCNLRCPFCQNWHISQNTDCPGAFSSPGELTEAAARRGCTELAYTYSEPLVHFEFLVAAMALARKAGIANVLVTNGCISEEPAREILDLTDAVNVDLKSFSETTYKNTLGGSLDCVLGFIRAARDLGVHTEITTLIVPDLNDSPDETGEIIDFIASLSPDIPWHLSAYHPAFNWNAPPTDPFALAEIARRAKEKLHFVYVGNLPGFDNETRCTGCGAVLVSRRGYRTEIPGLAADKLPGHKGCSCASCGKTAPIIP</sequence>
<keyword evidence="3 6" id="KW-0479">Metal-binding</keyword>
<accession>A0A7T7XL87</accession>
<dbReference type="InterPro" id="IPR058240">
    <property type="entry name" value="rSAM_sf"/>
</dbReference>
<dbReference type="PANTHER" id="PTHR30352">
    <property type="entry name" value="PYRUVATE FORMATE-LYASE-ACTIVATING ENZYME"/>
    <property type="match status" value="1"/>
</dbReference>
<dbReference type="GO" id="GO:0051539">
    <property type="term" value="F:4 iron, 4 sulfur cluster binding"/>
    <property type="evidence" value="ECO:0007669"/>
    <property type="project" value="UniProtKB-KW"/>
</dbReference>
<organism evidence="8 9">
    <name type="scientific">Breznakiella homolactica</name>
    <dbReference type="NCBI Taxonomy" id="2798577"/>
    <lineage>
        <taxon>Bacteria</taxon>
        <taxon>Pseudomonadati</taxon>
        <taxon>Spirochaetota</taxon>
        <taxon>Spirochaetia</taxon>
        <taxon>Spirochaetales</taxon>
        <taxon>Breznakiellaceae</taxon>
        <taxon>Breznakiella</taxon>
    </lineage>
</organism>
<protein>
    <submittedName>
        <fullName evidence="8">AmmeMemoRadiSam system radical SAM enzyme</fullName>
    </submittedName>
</protein>
<gene>
    <name evidence="8" type="primary">amrS</name>
    <name evidence="8" type="ORF">JFL75_15715</name>
</gene>
<evidence type="ECO:0000259" key="7">
    <source>
        <dbReference type="PROSITE" id="PS51918"/>
    </source>
</evidence>
<evidence type="ECO:0000256" key="4">
    <source>
        <dbReference type="ARBA" id="ARBA00023004"/>
    </source>
</evidence>
<keyword evidence="4 6" id="KW-0408">Iron</keyword>
<dbReference type="GO" id="GO:0046872">
    <property type="term" value="F:metal ion binding"/>
    <property type="evidence" value="ECO:0007669"/>
    <property type="project" value="UniProtKB-KW"/>
</dbReference>
<dbReference type="Proteomes" id="UP000595917">
    <property type="component" value="Chromosome"/>
</dbReference>
<dbReference type="SFLD" id="SFLDS00029">
    <property type="entry name" value="Radical_SAM"/>
    <property type="match status" value="1"/>
</dbReference>
<keyword evidence="2 6" id="KW-0949">S-adenosyl-L-methionine</keyword>
<dbReference type="Gene3D" id="3.20.20.70">
    <property type="entry name" value="Aldolase class I"/>
    <property type="match status" value="1"/>
</dbReference>
<dbReference type="GO" id="GO:0003824">
    <property type="term" value="F:catalytic activity"/>
    <property type="evidence" value="ECO:0007669"/>
    <property type="project" value="InterPro"/>
</dbReference>
<dbReference type="AlphaFoldDB" id="A0A7T7XL87"/>
<proteinExistence type="predicted"/>
<dbReference type="SUPFAM" id="SSF102114">
    <property type="entry name" value="Radical SAM enzymes"/>
    <property type="match status" value="1"/>
</dbReference>
<comment type="cofactor">
    <cofactor evidence="6">
        <name>[4Fe-4S] cluster</name>
        <dbReference type="ChEBI" id="CHEBI:49883"/>
    </cofactor>
    <text evidence="6">Binds 1 [4Fe-4S] cluster. The cluster is coordinated with 3 cysteines and an exchangeable S-adenosyl-L-methionine.</text>
</comment>
<dbReference type="NCBIfam" id="TIGR04337">
    <property type="entry name" value="AmmeMemoSam_rS"/>
    <property type="match status" value="1"/>
</dbReference>
<dbReference type="InterPro" id="IPR016431">
    <property type="entry name" value="Pyrv-formate_lyase-activ_prd"/>
</dbReference>
<evidence type="ECO:0000256" key="3">
    <source>
        <dbReference type="ARBA" id="ARBA00022723"/>
    </source>
</evidence>